<accession>A0A914WKC2</accession>
<sequence length="124" mass="13981">MSLFLALLLLSQATPASSSFSDCYSICAYGMSDACCSCIGCDQSMRFGKRSDNDVKQARWLLRGRGYGKRSALDPAPSDIETDGEAADFGNEINAKLYSLERLIIQERLRRQRQQRPREFMLLQ</sequence>
<keyword evidence="1" id="KW-0732">Signal</keyword>
<name>A0A914WKC2_9BILA</name>
<feature type="chain" id="PRO_5036987916" evidence="1">
    <location>
        <begin position="19"/>
        <end position="124"/>
    </location>
</feature>
<proteinExistence type="predicted"/>
<reference evidence="3" key="1">
    <citation type="submission" date="2022-11" db="UniProtKB">
        <authorList>
            <consortium name="WormBaseParasite"/>
        </authorList>
    </citation>
    <scope>IDENTIFICATION</scope>
</reference>
<evidence type="ECO:0000313" key="2">
    <source>
        <dbReference type="Proteomes" id="UP000887566"/>
    </source>
</evidence>
<dbReference type="WBParaSite" id="PSAMB.scaffold4390size14800.g24171.t1">
    <property type="protein sequence ID" value="PSAMB.scaffold4390size14800.g24171.t1"/>
    <property type="gene ID" value="PSAMB.scaffold4390size14800.g24171"/>
</dbReference>
<evidence type="ECO:0000313" key="3">
    <source>
        <dbReference type="WBParaSite" id="PSAMB.scaffold4390size14800.g24171.t1"/>
    </source>
</evidence>
<dbReference type="Proteomes" id="UP000887566">
    <property type="component" value="Unplaced"/>
</dbReference>
<keyword evidence="2" id="KW-1185">Reference proteome</keyword>
<protein>
    <submittedName>
        <fullName evidence="3">Uncharacterized protein</fullName>
    </submittedName>
</protein>
<evidence type="ECO:0000256" key="1">
    <source>
        <dbReference type="SAM" id="SignalP"/>
    </source>
</evidence>
<organism evidence="2 3">
    <name type="scientific">Plectus sambesii</name>
    <dbReference type="NCBI Taxonomy" id="2011161"/>
    <lineage>
        <taxon>Eukaryota</taxon>
        <taxon>Metazoa</taxon>
        <taxon>Ecdysozoa</taxon>
        <taxon>Nematoda</taxon>
        <taxon>Chromadorea</taxon>
        <taxon>Plectida</taxon>
        <taxon>Plectina</taxon>
        <taxon>Plectoidea</taxon>
        <taxon>Plectidae</taxon>
        <taxon>Plectus</taxon>
    </lineage>
</organism>
<dbReference type="AlphaFoldDB" id="A0A914WKC2"/>
<feature type="signal peptide" evidence="1">
    <location>
        <begin position="1"/>
        <end position="18"/>
    </location>
</feature>